<sequence length="184" mass="18811">MDQSEKQGRLQKKLRKSSSNLTSRRGTGVSASLGMAIPVDGSGSASASTGAPAGSLGIGGGTSPHPGPSLGPATSLGGSFMIDASPISSEWLYPKGGFVNSLQNALQMPQTSHMFPHTYSASYPNASNLPENLHFIGASSRGTPSPNASGLAMGAADAQNGSQEETIDIDDDDTLEPTRFILCT</sequence>
<gene>
    <name evidence="2" type="ORF">PVAP13_2KG147700</name>
</gene>
<name>A0A8T0VW16_PANVG</name>
<feature type="region of interest" description="Disordered" evidence="1">
    <location>
        <begin position="1"/>
        <end position="74"/>
    </location>
</feature>
<evidence type="ECO:0000313" key="2">
    <source>
        <dbReference type="EMBL" id="KAG2641081.1"/>
    </source>
</evidence>
<evidence type="ECO:0000313" key="3">
    <source>
        <dbReference type="Proteomes" id="UP000823388"/>
    </source>
</evidence>
<feature type="region of interest" description="Disordered" evidence="1">
    <location>
        <begin position="140"/>
        <end position="164"/>
    </location>
</feature>
<accession>A0A8T0VW16</accession>
<organism evidence="2 3">
    <name type="scientific">Panicum virgatum</name>
    <name type="common">Blackwell switchgrass</name>
    <dbReference type="NCBI Taxonomy" id="38727"/>
    <lineage>
        <taxon>Eukaryota</taxon>
        <taxon>Viridiplantae</taxon>
        <taxon>Streptophyta</taxon>
        <taxon>Embryophyta</taxon>
        <taxon>Tracheophyta</taxon>
        <taxon>Spermatophyta</taxon>
        <taxon>Magnoliopsida</taxon>
        <taxon>Liliopsida</taxon>
        <taxon>Poales</taxon>
        <taxon>Poaceae</taxon>
        <taxon>PACMAD clade</taxon>
        <taxon>Panicoideae</taxon>
        <taxon>Panicodae</taxon>
        <taxon>Paniceae</taxon>
        <taxon>Panicinae</taxon>
        <taxon>Panicum</taxon>
        <taxon>Panicum sect. Hiantes</taxon>
    </lineage>
</organism>
<protein>
    <submittedName>
        <fullName evidence="2">Uncharacterized protein</fullName>
    </submittedName>
</protein>
<reference evidence="2" key="1">
    <citation type="submission" date="2020-05" db="EMBL/GenBank/DDBJ databases">
        <title>WGS assembly of Panicum virgatum.</title>
        <authorList>
            <person name="Lovell J.T."/>
            <person name="Jenkins J."/>
            <person name="Shu S."/>
            <person name="Juenger T.E."/>
            <person name="Schmutz J."/>
        </authorList>
    </citation>
    <scope>NUCLEOTIDE SEQUENCE</scope>
    <source>
        <strain evidence="2">AP13</strain>
    </source>
</reference>
<dbReference type="Proteomes" id="UP000823388">
    <property type="component" value="Chromosome 2K"/>
</dbReference>
<dbReference type="EMBL" id="CM029039">
    <property type="protein sequence ID" value="KAG2641081.1"/>
    <property type="molecule type" value="Genomic_DNA"/>
</dbReference>
<comment type="caution">
    <text evidence="2">The sequence shown here is derived from an EMBL/GenBank/DDBJ whole genome shotgun (WGS) entry which is preliminary data.</text>
</comment>
<proteinExistence type="predicted"/>
<feature type="compositionally biased region" description="Low complexity" evidence="1">
    <location>
        <begin position="41"/>
        <end position="55"/>
    </location>
</feature>
<keyword evidence="3" id="KW-1185">Reference proteome</keyword>
<dbReference type="AlphaFoldDB" id="A0A8T0VW16"/>
<evidence type="ECO:0000256" key="1">
    <source>
        <dbReference type="SAM" id="MobiDB-lite"/>
    </source>
</evidence>